<dbReference type="Pfam" id="PF13412">
    <property type="entry name" value="HTH_24"/>
    <property type="match status" value="1"/>
</dbReference>
<name>A0A3M7TY69_9BACI</name>
<organism evidence="1 2">
    <name type="scientific">Alteribacter keqinensis</name>
    <dbReference type="NCBI Taxonomy" id="2483800"/>
    <lineage>
        <taxon>Bacteria</taxon>
        <taxon>Bacillati</taxon>
        <taxon>Bacillota</taxon>
        <taxon>Bacilli</taxon>
        <taxon>Bacillales</taxon>
        <taxon>Bacillaceae</taxon>
        <taxon>Alteribacter</taxon>
    </lineage>
</organism>
<evidence type="ECO:0000313" key="1">
    <source>
        <dbReference type="EMBL" id="RNA69744.1"/>
    </source>
</evidence>
<dbReference type="Proteomes" id="UP000278746">
    <property type="component" value="Unassembled WGS sequence"/>
</dbReference>
<evidence type="ECO:0000313" key="2">
    <source>
        <dbReference type="Proteomes" id="UP000278746"/>
    </source>
</evidence>
<reference evidence="1 2" key="1">
    <citation type="submission" date="2018-10" db="EMBL/GenBank/DDBJ databases">
        <title>Bacillus Keqinensis sp. nov., a moderately halophilic bacterium isolated from a saline-alkaline lake.</title>
        <authorList>
            <person name="Wang H."/>
        </authorList>
    </citation>
    <scope>NUCLEOTIDE SEQUENCE [LARGE SCALE GENOMIC DNA]</scope>
    <source>
        <strain evidence="1 2">KQ-3</strain>
    </source>
</reference>
<sequence>MSNYILFNWEMDNLKKEDMYTSIEKELMENPKISNLDLAKKCKVPVPLVEVIIRKMKTGR</sequence>
<protein>
    <submittedName>
        <fullName evidence="1">Winged helix-turn-helix domain-containing protein</fullName>
    </submittedName>
</protein>
<accession>A0A3M7TY69</accession>
<gene>
    <name evidence="1" type="ORF">EBO34_07350</name>
</gene>
<dbReference type="EMBL" id="RHIB01000001">
    <property type="protein sequence ID" value="RNA69744.1"/>
    <property type="molecule type" value="Genomic_DNA"/>
</dbReference>
<comment type="caution">
    <text evidence="1">The sequence shown here is derived from an EMBL/GenBank/DDBJ whole genome shotgun (WGS) entry which is preliminary data.</text>
</comment>
<proteinExistence type="predicted"/>
<dbReference type="AlphaFoldDB" id="A0A3M7TY69"/>
<keyword evidence="2" id="KW-1185">Reference proteome</keyword>